<accession>A0A0D6A2N0</accession>
<dbReference type="Proteomes" id="UP000035709">
    <property type="component" value="Chromosome"/>
</dbReference>
<proteinExistence type="predicted"/>
<reference evidence="3 4" key="1">
    <citation type="submission" date="2015-03" db="EMBL/GenBank/DDBJ databases">
        <title>Complete genome sequence of Lactobacillus acetotolerans NBRC 13120.</title>
        <authorList>
            <person name="Toh H."/>
            <person name="Morita H."/>
            <person name="Fujita N."/>
        </authorList>
    </citation>
    <scope>NUCLEOTIDE SEQUENCE [LARGE SCALE GENOMIC DNA]</scope>
    <source>
        <strain evidence="3 4">NBRC 13120</strain>
    </source>
</reference>
<dbReference type="InterPro" id="IPR050270">
    <property type="entry name" value="DegV_domain_contain"/>
</dbReference>
<dbReference type="OrthoDB" id="2138472at2"/>
<dbReference type="PROSITE" id="PS51482">
    <property type="entry name" value="DEGV"/>
    <property type="match status" value="1"/>
</dbReference>
<organism evidence="3 4">
    <name type="scientific">Lactobacillus acetotolerans</name>
    <dbReference type="NCBI Taxonomy" id="1600"/>
    <lineage>
        <taxon>Bacteria</taxon>
        <taxon>Bacillati</taxon>
        <taxon>Bacillota</taxon>
        <taxon>Bacilli</taxon>
        <taxon>Lactobacillales</taxon>
        <taxon>Lactobacillaceae</taxon>
        <taxon>Lactobacillus</taxon>
    </lineage>
</organism>
<dbReference type="SUPFAM" id="SSF82549">
    <property type="entry name" value="DAK1/DegV-like"/>
    <property type="match status" value="1"/>
</dbReference>
<evidence type="ECO:0000313" key="4">
    <source>
        <dbReference type="Proteomes" id="UP000035709"/>
    </source>
</evidence>
<evidence type="ECO:0000313" key="3">
    <source>
        <dbReference type="EMBL" id="BAQ56996.1"/>
    </source>
</evidence>
<gene>
    <name evidence="3" type="ORF">LBAT_0607</name>
</gene>
<dbReference type="InterPro" id="IPR043168">
    <property type="entry name" value="DegV_C"/>
</dbReference>
<dbReference type="STRING" id="1600.LBAT_0607"/>
<evidence type="ECO:0000256" key="2">
    <source>
        <dbReference type="ARBA" id="ARBA00023121"/>
    </source>
</evidence>
<dbReference type="AlphaFoldDB" id="A0A0D6A2N0"/>
<dbReference type="PANTHER" id="PTHR33434:SF2">
    <property type="entry name" value="FATTY ACID-BINDING PROTEIN TM_1468"/>
    <property type="match status" value="1"/>
</dbReference>
<evidence type="ECO:0000256" key="1">
    <source>
        <dbReference type="ARBA" id="ARBA00003238"/>
    </source>
</evidence>
<dbReference type="KEGG" id="lae:LBAT_0607"/>
<protein>
    <recommendedName>
        <fullName evidence="5">DegV family protein</fullName>
    </recommendedName>
</protein>
<dbReference type="NCBIfam" id="TIGR00762">
    <property type="entry name" value="DegV"/>
    <property type="match status" value="1"/>
</dbReference>
<keyword evidence="2" id="KW-0446">Lipid-binding</keyword>
<dbReference type="EMBL" id="AP014808">
    <property type="protein sequence ID" value="BAQ56996.1"/>
    <property type="molecule type" value="Genomic_DNA"/>
</dbReference>
<comment type="function">
    <text evidence="1">May bind long-chain fatty acids, such as palmitate, and may play a role in lipid transport or fatty acid metabolism.</text>
</comment>
<dbReference type="RefSeq" id="WP_060459325.1">
    <property type="nucleotide sequence ID" value="NZ_AP014808.1"/>
</dbReference>
<dbReference type="Gene3D" id="3.40.50.10440">
    <property type="entry name" value="Dihydroxyacetone kinase, domain 1"/>
    <property type="match status" value="1"/>
</dbReference>
<dbReference type="GO" id="GO:0008289">
    <property type="term" value="F:lipid binding"/>
    <property type="evidence" value="ECO:0007669"/>
    <property type="project" value="UniProtKB-KW"/>
</dbReference>
<dbReference type="Gene3D" id="3.30.1180.10">
    <property type="match status" value="1"/>
</dbReference>
<dbReference type="Gene3D" id="2.20.28.50">
    <property type="entry name" value="degv family protein"/>
    <property type="match status" value="1"/>
</dbReference>
<dbReference type="PANTHER" id="PTHR33434">
    <property type="entry name" value="DEGV DOMAIN-CONTAINING PROTEIN DR_1986-RELATED"/>
    <property type="match status" value="1"/>
</dbReference>
<dbReference type="InterPro" id="IPR003797">
    <property type="entry name" value="DegV"/>
</dbReference>
<keyword evidence="4" id="KW-1185">Reference proteome</keyword>
<dbReference type="Pfam" id="PF02645">
    <property type="entry name" value="DegV"/>
    <property type="match status" value="1"/>
</dbReference>
<evidence type="ECO:0008006" key="5">
    <source>
        <dbReference type="Google" id="ProtNLM"/>
    </source>
</evidence>
<dbReference type="PATRIC" id="fig|1600.4.peg.622"/>
<name>A0A0D6A2N0_9LACO</name>
<sequence>MKKVKLILDSSANEQSDESENIQVVPLTLFVNGKEFLDDDKLNIDDFIKNMESSKQAGKTACPSIQEWLDAFEGSDEVIIITVTSGMSGSFSSALQAKTMYEDKHPGSHIIVVDSRSAGPEMSIVLHEIERLLKTKIRFVDLDQKIAEYRMHTHLLVILQSLHNLALNGRVNPAIAKLAELLKIDVVGTASQEGKLEPLIKVHGMRRALREVLKRMGTMKYNGKEVIIDQCQNEKDAKILKEKIVAKYPKAKVTIRPSHGLCAFYAEVGSLMVGFAD</sequence>